<sequence length="58" mass="6874">MLKKVKTATNDVVYINEDMVSYIKKMDPSVTDKESNWEVHLNDEEESIFTLTYDQMKK</sequence>
<comment type="caution">
    <text evidence="1">The sequence shown here is derived from an EMBL/GenBank/DDBJ whole genome shotgun (WGS) entry which is preliminary data.</text>
</comment>
<dbReference type="AlphaFoldDB" id="A0A081BK95"/>
<dbReference type="STRING" id="1291743.LOSG293_310140"/>
<keyword evidence="2" id="KW-1185">Reference proteome</keyword>
<dbReference type="eggNOG" id="ENOG5030APS">
    <property type="taxonomic scope" value="Bacteria"/>
</dbReference>
<dbReference type="EMBL" id="BBJM01000031">
    <property type="protein sequence ID" value="GAK48463.1"/>
    <property type="molecule type" value="Genomic_DNA"/>
</dbReference>
<reference evidence="1" key="1">
    <citation type="journal article" date="2014" name="Genome Announc.">
        <title>Draft Genome Sequence of Lactobacillus oryzae Strain SG293T.</title>
        <authorList>
            <person name="Tanizawa Y."/>
            <person name="Fujisawa T."/>
            <person name="Mochizuki T."/>
            <person name="Kaminuma E."/>
            <person name="Nakamura Y."/>
            <person name="Tohno M."/>
        </authorList>
    </citation>
    <scope>NUCLEOTIDE SEQUENCE [LARGE SCALE GENOMIC DNA]</scope>
    <source>
        <strain evidence="1">SG293</strain>
    </source>
</reference>
<dbReference type="RefSeq" id="WP_160171717.1">
    <property type="nucleotide sequence ID" value="NZ_BBAZ01000030.1"/>
</dbReference>
<organism evidence="1 2">
    <name type="scientific">Secundilactobacillus oryzae JCM 18671</name>
    <dbReference type="NCBI Taxonomy" id="1291743"/>
    <lineage>
        <taxon>Bacteria</taxon>
        <taxon>Bacillati</taxon>
        <taxon>Bacillota</taxon>
        <taxon>Bacilli</taxon>
        <taxon>Lactobacillales</taxon>
        <taxon>Lactobacillaceae</taxon>
        <taxon>Secundilactobacillus</taxon>
    </lineage>
</organism>
<evidence type="ECO:0000313" key="1">
    <source>
        <dbReference type="EMBL" id="GAK48463.1"/>
    </source>
</evidence>
<protein>
    <submittedName>
        <fullName evidence="1">Uncharacterized protein</fullName>
    </submittedName>
</protein>
<evidence type="ECO:0000313" key="2">
    <source>
        <dbReference type="Proteomes" id="UP000028700"/>
    </source>
</evidence>
<name>A0A081BK95_9LACO</name>
<gene>
    <name evidence="1" type="ORF">LOSG293_310140</name>
</gene>
<accession>A0A081BK95</accession>
<proteinExistence type="predicted"/>
<dbReference type="OrthoDB" id="2327861at2"/>
<dbReference type="Proteomes" id="UP000028700">
    <property type="component" value="Unassembled WGS sequence"/>
</dbReference>